<dbReference type="SUPFAM" id="SSF69360">
    <property type="entry name" value="Cell wall binding repeat"/>
    <property type="match status" value="1"/>
</dbReference>
<keyword evidence="1" id="KW-0732">Signal</keyword>
<name>A0A6B9ZCW8_9BACT</name>
<dbReference type="Proteomes" id="UP000476411">
    <property type="component" value="Chromosome"/>
</dbReference>
<keyword evidence="3" id="KW-1185">Reference proteome</keyword>
<dbReference type="KEGG" id="chih:GWR21_11425"/>
<organism evidence="2 3">
    <name type="scientific">Chitinophaga agri</name>
    <dbReference type="NCBI Taxonomy" id="2703787"/>
    <lineage>
        <taxon>Bacteria</taxon>
        <taxon>Pseudomonadati</taxon>
        <taxon>Bacteroidota</taxon>
        <taxon>Chitinophagia</taxon>
        <taxon>Chitinophagales</taxon>
        <taxon>Chitinophagaceae</taxon>
        <taxon>Chitinophaga</taxon>
    </lineage>
</organism>
<dbReference type="PANTHER" id="PTHR37841">
    <property type="entry name" value="GLR2918 PROTEIN"/>
    <property type="match status" value="1"/>
</dbReference>
<dbReference type="AlphaFoldDB" id="A0A6B9ZCW8"/>
<feature type="chain" id="PRO_5025487560" evidence="1">
    <location>
        <begin position="19"/>
        <end position="632"/>
    </location>
</feature>
<evidence type="ECO:0000313" key="3">
    <source>
        <dbReference type="Proteomes" id="UP000476411"/>
    </source>
</evidence>
<gene>
    <name evidence="2" type="ORF">GWR21_11425</name>
</gene>
<sequence length="632" mass="70608">MKSILITFFLLLAGLAKAQRPALFKIIEDDKAGYIDTSGTIVIKPVFQNGTNFSEGLAAVRLNGHYGFIDQTGAFVIQPQYDIARPFSGGIAQVFKDGVPFFISKQNVILPFSFYALDFISNMKAIVTSKSGKQGLLDIPSGKLLIDTLYGSIEPSGSGLVIATEAAGPGEIKWRPRSTVIDTTGRIIVPFGKYPAIHSFSEGYATVVMYAQGTRYTSGVIDSTGQVIAVWPDEMHIAYGEDYHEGFISVDINRPAMSRKRSGDADPIYQVFADLKGRKVFDDPQYKYAFGFSAGRAFLMDTNKLVTLIDKQFKPVVETKFSKVQREKFVNGYAVVGLNNNANWGIVDTTGQFVVPPKYMGIHNAGVIDGYFFFKNVTRDGGYQFVDLYGIASLKGDTVLPPLMKRFDEEGFKNGLLEALVEDKPCYINRKGQIVWQQTAANTPIIKRLNTEYISEGYFLATATPKPGHNIESEMWYQTDNNPRKIADEKFPLNTLAVTIDTTKMAMYDDKYRGYQIFVSNTTGRDVIFSAKNSCINMILQALNSKGEWKDILLPPTASCDKCSHKIVLDPYSYWRFVMPDYEGEITTKIRAKLVLTDKKDPKNKHVVYSNEIAGSVNPAQFWYQKEELPEI</sequence>
<evidence type="ECO:0000313" key="2">
    <source>
        <dbReference type="EMBL" id="QHS60188.1"/>
    </source>
</evidence>
<proteinExistence type="predicted"/>
<accession>A0A6B9ZCW8</accession>
<feature type="signal peptide" evidence="1">
    <location>
        <begin position="1"/>
        <end position="18"/>
    </location>
</feature>
<dbReference type="InterPro" id="IPR032774">
    <property type="entry name" value="WG_beta_rep"/>
</dbReference>
<dbReference type="RefSeq" id="WP_162331880.1">
    <property type="nucleotide sequence ID" value="NZ_CP048113.1"/>
</dbReference>
<dbReference type="PANTHER" id="PTHR37841:SF1">
    <property type="entry name" value="DUF3298 DOMAIN-CONTAINING PROTEIN"/>
    <property type="match status" value="1"/>
</dbReference>
<evidence type="ECO:0000256" key="1">
    <source>
        <dbReference type="SAM" id="SignalP"/>
    </source>
</evidence>
<reference evidence="2 3" key="1">
    <citation type="submission" date="2020-01" db="EMBL/GenBank/DDBJ databases">
        <title>Complete genome sequence of Chitinophaga sp. H33E-04 isolated from quinoa roots.</title>
        <authorList>
            <person name="Weon H.-Y."/>
            <person name="Lee S.A."/>
        </authorList>
    </citation>
    <scope>NUCLEOTIDE SEQUENCE [LARGE SCALE GENOMIC DNA]</scope>
    <source>
        <strain evidence="2 3">H33E-04</strain>
    </source>
</reference>
<dbReference type="EMBL" id="CP048113">
    <property type="protein sequence ID" value="QHS60188.1"/>
    <property type="molecule type" value="Genomic_DNA"/>
</dbReference>
<dbReference type="Pfam" id="PF14903">
    <property type="entry name" value="WG_beta_rep"/>
    <property type="match status" value="5"/>
</dbReference>
<protein>
    <submittedName>
        <fullName evidence="2">WG repeat-containing protein</fullName>
    </submittedName>
</protein>